<dbReference type="PANTHER" id="PTHR44591:SF3">
    <property type="entry name" value="RESPONSE REGULATORY DOMAIN-CONTAINING PROTEIN"/>
    <property type="match status" value="1"/>
</dbReference>
<keyword evidence="5" id="KW-1185">Reference proteome</keyword>
<accession>A0A494VXA2</accession>
<organism evidence="4 5">
    <name type="scientific">Mucilaginibacter celer</name>
    <dbReference type="NCBI Taxonomy" id="2305508"/>
    <lineage>
        <taxon>Bacteria</taxon>
        <taxon>Pseudomonadati</taxon>
        <taxon>Bacteroidota</taxon>
        <taxon>Sphingobacteriia</taxon>
        <taxon>Sphingobacteriales</taxon>
        <taxon>Sphingobacteriaceae</taxon>
        <taxon>Mucilaginibacter</taxon>
    </lineage>
</organism>
<evidence type="ECO:0000313" key="4">
    <source>
        <dbReference type="EMBL" id="AYL95948.1"/>
    </source>
</evidence>
<dbReference type="PANTHER" id="PTHR44591">
    <property type="entry name" value="STRESS RESPONSE REGULATOR PROTEIN 1"/>
    <property type="match status" value="1"/>
</dbReference>
<evidence type="ECO:0000313" key="5">
    <source>
        <dbReference type="Proteomes" id="UP000270046"/>
    </source>
</evidence>
<dbReference type="InterPro" id="IPR001789">
    <property type="entry name" value="Sig_transdc_resp-reg_receiver"/>
</dbReference>
<feature type="modified residue" description="4-aspartylphosphate" evidence="2">
    <location>
        <position position="56"/>
    </location>
</feature>
<dbReference type="KEGG" id="muh:HYN43_011905"/>
<dbReference type="InterPro" id="IPR011006">
    <property type="entry name" value="CheY-like_superfamily"/>
</dbReference>
<dbReference type="InterPro" id="IPR050595">
    <property type="entry name" value="Bact_response_regulator"/>
</dbReference>
<sequence>MNAKNVKIMIADDDPGIVDAVEMLLKFEGYEVISTLDGSTTIFDMKQEQPDLLLLDIWMSGEDGRDICKKIKQDEATKSLPVIMISASRDIRESAMEAGADDFLAKPFEMDQLLKKIAYYTQKRDVA</sequence>
<dbReference type="GO" id="GO:0000160">
    <property type="term" value="P:phosphorelay signal transduction system"/>
    <property type="evidence" value="ECO:0007669"/>
    <property type="project" value="InterPro"/>
</dbReference>
<reference evidence="4 5" key="1">
    <citation type="submission" date="2018-10" db="EMBL/GenBank/DDBJ databases">
        <title>Genome sequencing of Mucilaginibacter sp. HYN0043.</title>
        <authorList>
            <person name="Kim M."/>
            <person name="Yi H."/>
        </authorList>
    </citation>
    <scope>NUCLEOTIDE SEQUENCE [LARGE SCALE GENOMIC DNA]</scope>
    <source>
        <strain evidence="4 5">HYN0043</strain>
    </source>
</reference>
<dbReference type="EMBL" id="CP032869">
    <property type="protein sequence ID" value="AYL95948.1"/>
    <property type="molecule type" value="Genomic_DNA"/>
</dbReference>
<protein>
    <submittedName>
        <fullName evidence="4">Response regulator</fullName>
    </submittedName>
</protein>
<feature type="domain" description="Response regulatory" evidence="3">
    <location>
        <begin position="7"/>
        <end position="121"/>
    </location>
</feature>
<dbReference type="Proteomes" id="UP000270046">
    <property type="component" value="Chromosome"/>
</dbReference>
<evidence type="ECO:0000256" key="1">
    <source>
        <dbReference type="ARBA" id="ARBA00022553"/>
    </source>
</evidence>
<dbReference type="SMART" id="SM00448">
    <property type="entry name" value="REC"/>
    <property type="match status" value="1"/>
</dbReference>
<dbReference type="Pfam" id="PF00072">
    <property type="entry name" value="Response_reg"/>
    <property type="match status" value="1"/>
</dbReference>
<keyword evidence="1 2" id="KW-0597">Phosphoprotein</keyword>
<proteinExistence type="predicted"/>
<dbReference type="RefSeq" id="WP_119409556.1">
    <property type="nucleotide sequence ID" value="NZ_CP032869.1"/>
</dbReference>
<dbReference type="PROSITE" id="PS50110">
    <property type="entry name" value="RESPONSE_REGULATORY"/>
    <property type="match status" value="1"/>
</dbReference>
<evidence type="ECO:0000259" key="3">
    <source>
        <dbReference type="PROSITE" id="PS50110"/>
    </source>
</evidence>
<dbReference type="AlphaFoldDB" id="A0A494VXA2"/>
<dbReference type="SUPFAM" id="SSF52172">
    <property type="entry name" value="CheY-like"/>
    <property type="match status" value="1"/>
</dbReference>
<name>A0A494VXA2_9SPHI</name>
<gene>
    <name evidence="4" type="ORF">HYN43_011905</name>
</gene>
<evidence type="ECO:0000256" key="2">
    <source>
        <dbReference type="PROSITE-ProRule" id="PRU00169"/>
    </source>
</evidence>
<dbReference type="OrthoDB" id="9789181at2"/>
<dbReference type="Gene3D" id="3.40.50.2300">
    <property type="match status" value="1"/>
</dbReference>